<feature type="compositionally biased region" description="Basic and acidic residues" evidence="1">
    <location>
        <begin position="82"/>
        <end position="93"/>
    </location>
</feature>
<sequence>MSKKTSLSFERRTPKFLQILRGELPSEPSVDTKLQKPGDLQGGGRDVDSDDETTIPEYVFEGETITKEEMEEVKNGKTLAQIKEERAAREAKQDQNAMKPPDQTSSSKKQTANVSEFGSRKRKLVTRIKQADDDEEEPSAERKQDAGGKNEESTKDAEPKRIKKKKSAKSKSTVQLSFGDEEE</sequence>
<protein>
    <recommendedName>
        <fullName evidence="2">DUF4604 domain-containing protein</fullName>
    </recommendedName>
</protein>
<evidence type="ECO:0000259" key="2">
    <source>
        <dbReference type="Pfam" id="PF15377"/>
    </source>
</evidence>
<organism evidence="3 4">
    <name type="scientific">Myxozyma melibiosi</name>
    <dbReference type="NCBI Taxonomy" id="54550"/>
    <lineage>
        <taxon>Eukaryota</taxon>
        <taxon>Fungi</taxon>
        <taxon>Dikarya</taxon>
        <taxon>Ascomycota</taxon>
        <taxon>Saccharomycotina</taxon>
        <taxon>Lipomycetes</taxon>
        <taxon>Lipomycetales</taxon>
        <taxon>Lipomycetaceae</taxon>
        <taxon>Myxozyma</taxon>
    </lineage>
</organism>
<dbReference type="GeneID" id="90040621"/>
<evidence type="ECO:0000256" key="1">
    <source>
        <dbReference type="SAM" id="MobiDB-lite"/>
    </source>
</evidence>
<gene>
    <name evidence="3" type="ORF">BZA70DRAFT_42354</name>
</gene>
<dbReference type="InterPro" id="IPR027911">
    <property type="entry name" value="DUF4604"/>
</dbReference>
<keyword evidence="4" id="KW-1185">Reference proteome</keyword>
<feature type="region of interest" description="Disordered" evidence="1">
    <location>
        <begin position="1"/>
        <end position="183"/>
    </location>
</feature>
<dbReference type="RefSeq" id="XP_064771303.1">
    <property type="nucleotide sequence ID" value="XM_064915109.1"/>
</dbReference>
<accession>A0ABR1FEL5</accession>
<dbReference type="Pfam" id="PF15377">
    <property type="entry name" value="DUF4604"/>
    <property type="match status" value="1"/>
</dbReference>
<comment type="caution">
    <text evidence="3">The sequence shown here is derived from an EMBL/GenBank/DDBJ whole genome shotgun (WGS) entry which is preliminary data.</text>
</comment>
<feature type="compositionally biased region" description="Polar residues" evidence="1">
    <location>
        <begin position="102"/>
        <end position="116"/>
    </location>
</feature>
<feature type="compositionally biased region" description="Basic and acidic residues" evidence="1">
    <location>
        <begin position="64"/>
        <end position="75"/>
    </location>
</feature>
<proteinExistence type="predicted"/>
<evidence type="ECO:0000313" key="3">
    <source>
        <dbReference type="EMBL" id="KAK7208270.1"/>
    </source>
</evidence>
<name>A0ABR1FEL5_9ASCO</name>
<dbReference type="Proteomes" id="UP001498771">
    <property type="component" value="Unassembled WGS sequence"/>
</dbReference>
<feature type="domain" description="DUF4604" evidence="2">
    <location>
        <begin position="6"/>
        <end position="182"/>
    </location>
</feature>
<dbReference type="EMBL" id="JBBJBU010000001">
    <property type="protein sequence ID" value="KAK7208270.1"/>
    <property type="molecule type" value="Genomic_DNA"/>
</dbReference>
<reference evidence="3 4" key="1">
    <citation type="submission" date="2024-03" db="EMBL/GenBank/DDBJ databases">
        <title>Genome-scale model development and genomic sequencing of the oleaginous clade Lipomyces.</title>
        <authorList>
            <consortium name="Lawrence Berkeley National Laboratory"/>
            <person name="Czajka J.J."/>
            <person name="Han Y."/>
            <person name="Kim J."/>
            <person name="Mondo S.J."/>
            <person name="Hofstad B.A."/>
            <person name="Robles A."/>
            <person name="Haridas S."/>
            <person name="Riley R."/>
            <person name="LaButti K."/>
            <person name="Pangilinan J."/>
            <person name="Andreopoulos W."/>
            <person name="Lipzen A."/>
            <person name="Yan J."/>
            <person name="Wang M."/>
            <person name="Ng V."/>
            <person name="Grigoriev I.V."/>
            <person name="Spatafora J.W."/>
            <person name="Magnuson J.K."/>
            <person name="Baker S.E."/>
            <person name="Pomraning K.R."/>
        </authorList>
    </citation>
    <scope>NUCLEOTIDE SEQUENCE [LARGE SCALE GENOMIC DNA]</scope>
    <source>
        <strain evidence="3 4">Phaff 52-87</strain>
    </source>
</reference>
<evidence type="ECO:0000313" key="4">
    <source>
        <dbReference type="Proteomes" id="UP001498771"/>
    </source>
</evidence>
<feature type="compositionally biased region" description="Basic and acidic residues" evidence="1">
    <location>
        <begin position="139"/>
        <end position="160"/>
    </location>
</feature>